<evidence type="ECO:0000313" key="2">
    <source>
        <dbReference type="Proteomes" id="UP001140206"/>
    </source>
</evidence>
<keyword evidence="2" id="KW-1185">Reference proteome</keyword>
<accession>A0AAV8D483</accession>
<protein>
    <submittedName>
        <fullName evidence="1">Uncharacterized protein</fullName>
    </submittedName>
</protein>
<gene>
    <name evidence="1" type="ORF">LUZ62_071895</name>
</gene>
<organism evidence="1 2">
    <name type="scientific">Rhynchospora pubera</name>
    <dbReference type="NCBI Taxonomy" id="906938"/>
    <lineage>
        <taxon>Eukaryota</taxon>
        <taxon>Viridiplantae</taxon>
        <taxon>Streptophyta</taxon>
        <taxon>Embryophyta</taxon>
        <taxon>Tracheophyta</taxon>
        <taxon>Spermatophyta</taxon>
        <taxon>Magnoliopsida</taxon>
        <taxon>Liliopsida</taxon>
        <taxon>Poales</taxon>
        <taxon>Cyperaceae</taxon>
        <taxon>Cyperoideae</taxon>
        <taxon>Rhynchosporeae</taxon>
        <taxon>Rhynchospora</taxon>
    </lineage>
</organism>
<reference evidence="1" key="1">
    <citation type="submission" date="2022-08" db="EMBL/GenBank/DDBJ databases">
        <authorList>
            <person name="Marques A."/>
        </authorList>
    </citation>
    <scope>NUCLEOTIDE SEQUENCE</scope>
    <source>
        <strain evidence="1">RhyPub2mFocal</strain>
        <tissue evidence="1">Leaves</tissue>
    </source>
</reference>
<proteinExistence type="predicted"/>
<evidence type="ECO:0000313" key="1">
    <source>
        <dbReference type="EMBL" id="KAJ4761520.1"/>
    </source>
</evidence>
<dbReference type="PANTHER" id="PTHR37181:SF1">
    <property type="entry name" value="F6A14.6 PROTEIN"/>
    <property type="match status" value="1"/>
</dbReference>
<comment type="caution">
    <text evidence="1">The sequence shown here is derived from an EMBL/GenBank/DDBJ whole genome shotgun (WGS) entry which is preliminary data.</text>
</comment>
<dbReference type="PANTHER" id="PTHR37181">
    <property type="entry name" value="F6A14.6 PROTEIN"/>
    <property type="match status" value="1"/>
</dbReference>
<dbReference type="AlphaFoldDB" id="A0AAV8D483"/>
<dbReference type="EMBL" id="JAMFTS010000004">
    <property type="protein sequence ID" value="KAJ4761520.1"/>
    <property type="molecule type" value="Genomic_DNA"/>
</dbReference>
<sequence length="399" mass="44141">MALLDTITAATATSGASAPAPGAVPIVLNPDAIIPLLSSSESNSTSLITPTPTPVSNWNLSSTDTKIIQSTRALSHTLASHLQSIHPLTHSNFLQLLTSFLTSVSDQIDIKTETSEPLELIKLRGFLLGPVIANLIAETCASFGLWDVLEALIVNNLLKSSVSFNLVDKLIDKKQSRLLCLFVKHVPDLPWTNLLNVLRYFLSPLDDECYMGMLDLRKEWEKEALYAMEKATNVDIPKRVKFYAKEAAFFLMVSLDGFSSNEICLHYLFGSNNSDSLVLGSAISRLDGSELTSLVRYLVKWLEKYWNFPDASRIPKLGKYMSVLHVKECSNVPSIASILKAFGVVLDTNFSYWVLNPDIRDEIKKGEDFAHLLALESGFCAQVGEVIEQLKAKKDEEAK</sequence>
<dbReference type="Proteomes" id="UP001140206">
    <property type="component" value="Chromosome 4"/>
</dbReference>
<name>A0AAV8D483_9POAL</name>